<dbReference type="Ensembl" id="ENSCAFT00040021905.1">
    <property type="protein sequence ID" value="ENSCAFP00040019006.1"/>
    <property type="gene ID" value="ENSCAFG00040011897.1"/>
</dbReference>
<dbReference type="Gene3D" id="3.60.10.10">
    <property type="entry name" value="Endonuclease/exonuclease/phosphatase"/>
    <property type="match status" value="1"/>
</dbReference>
<dbReference type="PANTHER" id="PTHR19446">
    <property type="entry name" value="REVERSE TRANSCRIPTASES"/>
    <property type="match status" value="1"/>
</dbReference>
<dbReference type="InterPro" id="IPR036691">
    <property type="entry name" value="Endo/exonu/phosph_ase_sf"/>
</dbReference>
<evidence type="ECO:0000313" key="5">
    <source>
        <dbReference type="Proteomes" id="UP000694429"/>
    </source>
</evidence>
<dbReference type="Pfam" id="PF03372">
    <property type="entry name" value="Exo_endo_phos"/>
    <property type="match status" value="1"/>
</dbReference>
<dbReference type="Proteomes" id="UP000694542">
    <property type="component" value="Chromosome X"/>
</dbReference>
<dbReference type="AlphaFoldDB" id="A0A8C0RQC1"/>
<dbReference type="InterPro" id="IPR000477">
    <property type="entry name" value="RT_dom"/>
</dbReference>
<evidence type="ECO:0000256" key="1">
    <source>
        <dbReference type="ARBA" id="ARBA00012493"/>
    </source>
</evidence>
<proteinExistence type="predicted"/>
<dbReference type="SUPFAM" id="SSF56672">
    <property type="entry name" value="DNA/RNA polymerases"/>
    <property type="match status" value="1"/>
</dbReference>
<dbReference type="InterPro" id="IPR005135">
    <property type="entry name" value="Endo/exonuclease/phosphatase"/>
</dbReference>
<dbReference type="CDD" id="cd09076">
    <property type="entry name" value="L1-EN"/>
    <property type="match status" value="1"/>
</dbReference>
<evidence type="ECO:0000259" key="2">
    <source>
        <dbReference type="PROSITE" id="PS50878"/>
    </source>
</evidence>
<feature type="domain" description="Reverse transcriptase" evidence="2">
    <location>
        <begin position="498"/>
        <end position="769"/>
    </location>
</feature>
<name>A0A8C0RQC1_CANLF</name>
<sequence length="769" mass="88877">MMTLNSYLSIVTLNVNGLNDPIKRRRVSDWIKKQDPSICCLQETHFRQKDTYSLKIKGWRTIYHSNGPQKKAGVAILISDKLKFTPKTVVRDEEGHYIILKGSIQQEDLTILNIYAPNVGAAKYINQLLTKVKKYLDNNTLLLGDFNLALSILDRSSKQNISKETRALNDTLDQMDFTDIYRTLHPNSTEYTFFSSAHGTFSRIDHILGHKSGLNRYQKIGIVPCIFSDHNALKLELNHNKKFGRTSNTWRLRTILLKDKRVNQEIKEELKRFMETNENEDTTVQNLWDAAKAVLRGKYIAIQASIQKLERTQIQKLTLHIKELEKKQQIDPTPKRRRELIKIRAELNEIETRRTVEQINRTRSWFFERINKIDKPLASLIKKKREKTQINKIMNEKGEITTNTKEIQTILKTYYEQLYANKLGNLEEMDAFLESHKLPKLEQEEIENLNRPITREEIEAVITNLPRHKSPGPDGFPGEFYQTFKEEIIPILLKLFGKIERDGVLPNSFYEASITLIPKPDKDPAKKENYRPISLMNMDAKILNKILANRIQQYIKKIIHHDQVGFIPGTQGWFNTRKTINVIHHISKRKTKNHMILSLDAEKAFDKIQHPFLIKTLQSVGIEGTFLDILKAIYEKPTANIILNGEALGAFPLRSGTRQGCPLSPLLFNIVLEVLASAIRQQKDIKGIQIGKEEVKLSLFADDMILYIENPKVSTPRLLELIQQFGSVAGYKINAQKSVAFLYTNNETEEREIKESTWLCGENLLWKAL</sequence>
<evidence type="ECO:0000313" key="4">
    <source>
        <dbReference type="Ensembl" id="ENSCAFP00040019006.1"/>
    </source>
</evidence>
<dbReference type="Ensembl" id="ENSCAFT00030039370.1">
    <property type="protein sequence ID" value="ENSCAFP00030034353.1"/>
    <property type="gene ID" value="ENSCAFG00030021472.1"/>
</dbReference>
<reference evidence="3" key="2">
    <citation type="submission" date="2019-03" db="EMBL/GenBank/DDBJ databases">
        <authorList>
            <person name="Warren W.C."/>
            <person name="Johnson G.S."/>
        </authorList>
    </citation>
    <scope>NUCLEOTIDE SEQUENCE [LARGE SCALE GENOMIC DNA]</scope>
    <source>
        <strain evidence="3">Basenji</strain>
    </source>
</reference>
<dbReference type="CDD" id="cd01650">
    <property type="entry name" value="RT_nLTR_like"/>
    <property type="match status" value="1"/>
</dbReference>
<dbReference type="InterPro" id="IPR043502">
    <property type="entry name" value="DNA/RNA_pol_sf"/>
</dbReference>
<accession>A0A8C0RQC1</accession>
<dbReference type="GO" id="GO:0003964">
    <property type="term" value="F:RNA-directed DNA polymerase activity"/>
    <property type="evidence" value="ECO:0007669"/>
    <property type="project" value="UniProtKB-EC"/>
</dbReference>
<organism evidence="3 5">
    <name type="scientific">Canis lupus familiaris</name>
    <name type="common">Dog</name>
    <name type="synonym">Canis familiaris</name>
    <dbReference type="NCBI Taxonomy" id="9615"/>
    <lineage>
        <taxon>Eukaryota</taxon>
        <taxon>Metazoa</taxon>
        <taxon>Chordata</taxon>
        <taxon>Craniata</taxon>
        <taxon>Vertebrata</taxon>
        <taxon>Euteleostomi</taxon>
        <taxon>Mammalia</taxon>
        <taxon>Eutheria</taxon>
        <taxon>Laurasiatheria</taxon>
        <taxon>Carnivora</taxon>
        <taxon>Caniformia</taxon>
        <taxon>Canidae</taxon>
        <taxon>Canis</taxon>
    </lineage>
</organism>
<dbReference type="Pfam" id="PF00078">
    <property type="entry name" value="RVT_1"/>
    <property type="match status" value="1"/>
</dbReference>
<dbReference type="SUPFAM" id="SSF56219">
    <property type="entry name" value="DNase I-like"/>
    <property type="match status" value="1"/>
</dbReference>
<evidence type="ECO:0000313" key="3">
    <source>
        <dbReference type="Ensembl" id="ENSCAFP00030034353.1"/>
    </source>
</evidence>
<dbReference type="Proteomes" id="UP000694429">
    <property type="component" value="Chromosome X"/>
</dbReference>
<reference evidence="3" key="3">
    <citation type="submission" date="2025-05" db="UniProtKB">
        <authorList>
            <consortium name="Ensembl"/>
        </authorList>
    </citation>
    <scope>IDENTIFICATION</scope>
</reference>
<reference evidence="4" key="1">
    <citation type="submission" date="2018-10" db="EMBL/GenBank/DDBJ databases">
        <title>De novo assembly of a Great Dane genome.</title>
        <authorList>
            <person name="Kidd J.M."/>
            <person name="Pendleton A.L."/>
            <person name="Shen F."/>
            <person name="Emery S."/>
        </authorList>
    </citation>
    <scope>NUCLEOTIDE SEQUENCE [LARGE SCALE GENOMIC DNA]</scope>
    <source>
        <strain evidence="4">Great Dane</strain>
    </source>
</reference>
<dbReference type="EC" id="2.7.7.49" evidence="1"/>
<dbReference type="PROSITE" id="PS50878">
    <property type="entry name" value="RT_POL"/>
    <property type="match status" value="1"/>
</dbReference>
<protein>
    <recommendedName>
        <fullName evidence="1">RNA-directed DNA polymerase</fullName>
        <ecNumber evidence="1">2.7.7.49</ecNumber>
    </recommendedName>
</protein>